<dbReference type="InterPro" id="IPR001647">
    <property type="entry name" value="HTH_TetR"/>
</dbReference>
<evidence type="ECO:0000256" key="3">
    <source>
        <dbReference type="ARBA" id="ARBA00023163"/>
    </source>
</evidence>
<keyword evidence="2 4" id="KW-0238">DNA-binding</keyword>
<keyword evidence="3" id="KW-0804">Transcription</keyword>
<evidence type="ECO:0000259" key="5">
    <source>
        <dbReference type="PROSITE" id="PS50977"/>
    </source>
</evidence>
<protein>
    <submittedName>
        <fullName evidence="6">TetR/AcrR family transcriptional regulator</fullName>
    </submittedName>
</protein>
<feature type="domain" description="HTH tetR-type" evidence="5">
    <location>
        <begin position="9"/>
        <end position="69"/>
    </location>
</feature>
<dbReference type="RefSeq" id="WP_350243169.1">
    <property type="nucleotide sequence ID" value="NZ_CP158299.1"/>
</dbReference>
<organism evidence="6">
    <name type="scientific">Deinococcus sonorensis KR-87</name>
    <dbReference type="NCBI Taxonomy" id="694439"/>
    <lineage>
        <taxon>Bacteria</taxon>
        <taxon>Thermotogati</taxon>
        <taxon>Deinococcota</taxon>
        <taxon>Deinococci</taxon>
        <taxon>Deinococcales</taxon>
        <taxon>Deinococcaceae</taxon>
        <taxon>Deinococcus</taxon>
    </lineage>
</organism>
<dbReference type="PANTHER" id="PTHR30055:SF237">
    <property type="entry name" value="TRANSCRIPTIONAL REPRESSOR MCE3R"/>
    <property type="match status" value="1"/>
</dbReference>
<dbReference type="Pfam" id="PF00440">
    <property type="entry name" value="TetR_N"/>
    <property type="match status" value="1"/>
</dbReference>
<sequence>MSTALRSETSTRERALAQAAQLFTERGYHGVSMREVAQAVGVTKPALYHHFVDKDALFLAVLEESLEGLMALLQRASTQVTLPEQLGCLLTDLLSTASQQRVGLKLAGELGHIEPARRLAFEQAYRRGWLGGVNALLDQAVQAGQLRADLPSQTLTRALMGMVYPLVTAGHPVPDPGGTARALLSIFLDGAGTR</sequence>
<name>A0AAU7U9H7_9DEIO</name>
<dbReference type="InterPro" id="IPR050109">
    <property type="entry name" value="HTH-type_TetR-like_transc_reg"/>
</dbReference>
<dbReference type="KEGG" id="dsc:ABOD76_17065"/>
<keyword evidence="1" id="KW-0805">Transcription regulation</keyword>
<dbReference type="Gene3D" id="1.10.357.10">
    <property type="entry name" value="Tetracycline Repressor, domain 2"/>
    <property type="match status" value="1"/>
</dbReference>
<dbReference type="GO" id="GO:0000976">
    <property type="term" value="F:transcription cis-regulatory region binding"/>
    <property type="evidence" value="ECO:0007669"/>
    <property type="project" value="TreeGrafter"/>
</dbReference>
<dbReference type="InterPro" id="IPR023772">
    <property type="entry name" value="DNA-bd_HTH_TetR-type_CS"/>
</dbReference>
<evidence type="ECO:0000256" key="1">
    <source>
        <dbReference type="ARBA" id="ARBA00023015"/>
    </source>
</evidence>
<dbReference type="PROSITE" id="PS50977">
    <property type="entry name" value="HTH_TETR_2"/>
    <property type="match status" value="1"/>
</dbReference>
<evidence type="ECO:0000256" key="4">
    <source>
        <dbReference type="PROSITE-ProRule" id="PRU00335"/>
    </source>
</evidence>
<dbReference type="InterPro" id="IPR036271">
    <property type="entry name" value="Tet_transcr_reg_TetR-rel_C_sf"/>
</dbReference>
<feature type="DNA-binding region" description="H-T-H motif" evidence="4">
    <location>
        <begin position="32"/>
        <end position="51"/>
    </location>
</feature>
<gene>
    <name evidence="6" type="ORF">ABOD76_17065</name>
</gene>
<dbReference type="Gene3D" id="1.10.10.60">
    <property type="entry name" value="Homeodomain-like"/>
    <property type="match status" value="1"/>
</dbReference>
<dbReference type="PANTHER" id="PTHR30055">
    <property type="entry name" value="HTH-TYPE TRANSCRIPTIONAL REGULATOR RUTR"/>
    <property type="match status" value="1"/>
</dbReference>
<dbReference type="SUPFAM" id="SSF48498">
    <property type="entry name" value="Tetracyclin repressor-like, C-terminal domain"/>
    <property type="match status" value="1"/>
</dbReference>
<dbReference type="PROSITE" id="PS01081">
    <property type="entry name" value="HTH_TETR_1"/>
    <property type="match status" value="1"/>
</dbReference>
<evidence type="ECO:0000313" key="6">
    <source>
        <dbReference type="EMBL" id="XBV85132.1"/>
    </source>
</evidence>
<proteinExistence type="predicted"/>
<evidence type="ECO:0000256" key="2">
    <source>
        <dbReference type="ARBA" id="ARBA00023125"/>
    </source>
</evidence>
<dbReference type="FunFam" id="1.10.10.60:FF:000141">
    <property type="entry name" value="TetR family transcriptional regulator"/>
    <property type="match status" value="1"/>
</dbReference>
<reference evidence="6" key="1">
    <citation type="submission" date="2024-06" db="EMBL/GenBank/DDBJ databases">
        <title>Draft Genome Sequence of Deinococcus sonorensis Type Strain KR-87, a Biofilm Producing Representative of the Genus Deinococcus.</title>
        <authorList>
            <person name="Boren L.S."/>
            <person name="Grosso R.A."/>
            <person name="Hugenberg-Cox A.N."/>
            <person name="Hill J.T.E."/>
            <person name="Albert C.M."/>
            <person name="Tuohy J.M."/>
        </authorList>
    </citation>
    <scope>NUCLEOTIDE SEQUENCE</scope>
    <source>
        <strain evidence="6">KR-87</strain>
    </source>
</reference>
<dbReference type="InterPro" id="IPR009057">
    <property type="entry name" value="Homeodomain-like_sf"/>
</dbReference>
<dbReference type="AlphaFoldDB" id="A0AAU7U9H7"/>
<dbReference type="GO" id="GO:0003700">
    <property type="term" value="F:DNA-binding transcription factor activity"/>
    <property type="evidence" value="ECO:0007669"/>
    <property type="project" value="TreeGrafter"/>
</dbReference>
<dbReference type="EMBL" id="CP158299">
    <property type="protein sequence ID" value="XBV85132.1"/>
    <property type="molecule type" value="Genomic_DNA"/>
</dbReference>
<accession>A0AAU7U9H7</accession>
<dbReference type="PRINTS" id="PR00455">
    <property type="entry name" value="HTHTETR"/>
</dbReference>
<dbReference type="SUPFAM" id="SSF46689">
    <property type="entry name" value="Homeodomain-like"/>
    <property type="match status" value="1"/>
</dbReference>